<accession>A0A0F9AVV0</accession>
<sequence>MGKNLGQWSRRWGILSECYAKLPHSCGSSDALQTFIDEDGSFSGYCFSCDTYVPDPYGDALPDAKAHQRGSEDVTGVILAEIGGYKSCTLADRKLEKETLEYFGIKIGVSEQDGVTPTVVYFPYYKDITVNYKEAVDAYKVRLLDPKKFWCIGDMKGVNLFGWDEAIATGAKKLFITEGELDTASLWQALVAKQKGTKWEQYL</sequence>
<evidence type="ECO:0000313" key="1">
    <source>
        <dbReference type="EMBL" id="KKK82579.1"/>
    </source>
</evidence>
<name>A0A0F9AVV0_9ZZZZ</name>
<dbReference type="AlphaFoldDB" id="A0A0F9AVV0"/>
<dbReference type="Gene3D" id="3.40.1360.10">
    <property type="match status" value="1"/>
</dbReference>
<organism evidence="1">
    <name type="scientific">marine sediment metagenome</name>
    <dbReference type="NCBI Taxonomy" id="412755"/>
    <lineage>
        <taxon>unclassified sequences</taxon>
        <taxon>metagenomes</taxon>
        <taxon>ecological metagenomes</taxon>
    </lineage>
</organism>
<dbReference type="EMBL" id="LAZR01052605">
    <property type="protein sequence ID" value="KKK82579.1"/>
    <property type="molecule type" value="Genomic_DNA"/>
</dbReference>
<feature type="non-terminal residue" evidence="1">
    <location>
        <position position="203"/>
    </location>
</feature>
<proteinExistence type="predicted"/>
<reference evidence="1" key="1">
    <citation type="journal article" date="2015" name="Nature">
        <title>Complex archaea that bridge the gap between prokaryotes and eukaryotes.</title>
        <authorList>
            <person name="Spang A."/>
            <person name="Saw J.H."/>
            <person name="Jorgensen S.L."/>
            <person name="Zaremba-Niedzwiedzka K."/>
            <person name="Martijn J."/>
            <person name="Lind A.E."/>
            <person name="van Eijk R."/>
            <person name="Schleper C."/>
            <person name="Guy L."/>
            <person name="Ettema T.J."/>
        </authorList>
    </citation>
    <scope>NUCLEOTIDE SEQUENCE</scope>
</reference>
<comment type="caution">
    <text evidence="1">The sequence shown here is derived from an EMBL/GenBank/DDBJ whole genome shotgun (WGS) entry which is preliminary data.</text>
</comment>
<gene>
    <name evidence="1" type="ORF">LCGC14_2801960</name>
</gene>
<dbReference type="Gene3D" id="2.20.25.10">
    <property type="match status" value="1"/>
</dbReference>
<dbReference type="SUPFAM" id="SSF56731">
    <property type="entry name" value="DNA primase core"/>
    <property type="match status" value="1"/>
</dbReference>
<protein>
    <submittedName>
        <fullName evidence="1">Uncharacterized protein</fullName>
    </submittedName>
</protein>